<reference evidence="2" key="1">
    <citation type="journal article" date="2019" name="Int. J. Syst. Evol. Microbiol.">
        <title>The Global Catalogue of Microorganisms (GCM) 10K type strain sequencing project: providing services to taxonomists for standard genome sequencing and annotation.</title>
        <authorList>
            <consortium name="The Broad Institute Genomics Platform"/>
            <consortium name="The Broad Institute Genome Sequencing Center for Infectious Disease"/>
            <person name="Wu L."/>
            <person name="Ma J."/>
        </authorList>
    </citation>
    <scope>NUCLEOTIDE SEQUENCE [LARGE SCALE GENOMIC DNA]</scope>
    <source>
        <strain evidence="2">CGMCC 4.7177</strain>
    </source>
</reference>
<name>A0ABW4SCS0_9BACL</name>
<dbReference type="Proteomes" id="UP001597218">
    <property type="component" value="Unassembled WGS sequence"/>
</dbReference>
<evidence type="ECO:0000313" key="2">
    <source>
        <dbReference type="Proteomes" id="UP001597218"/>
    </source>
</evidence>
<organism evidence="1 2">
    <name type="scientific">Sporosarcina siberiensis</name>
    <dbReference type="NCBI Taxonomy" id="1365606"/>
    <lineage>
        <taxon>Bacteria</taxon>
        <taxon>Bacillati</taxon>
        <taxon>Bacillota</taxon>
        <taxon>Bacilli</taxon>
        <taxon>Bacillales</taxon>
        <taxon>Caryophanaceae</taxon>
        <taxon>Sporosarcina</taxon>
    </lineage>
</organism>
<sequence length="142" mass="16004">MQKPKKKIHSVLLGTLIVLFIIFINSGIFGSGGEKGRIEEESREYIALEQTLKMMEGVGEVVMYFHYENGEQISPLTDYFSLSNTSAKKEHGLQGVLAIVEGAEDPRIKRELLKILSTVLQLPEHRIVIAEMKKRGKTDESE</sequence>
<evidence type="ECO:0008006" key="3">
    <source>
        <dbReference type="Google" id="ProtNLM"/>
    </source>
</evidence>
<dbReference type="EMBL" id="JBHUGI010000002">
    <property type="protein sequence ID" value="MFD1926592.1"/>
    <property type="molecule type" value="Genomic_DNA"/>
</dbReference>
<keyword evidence="2" id="KW-1185">Reference proteome</keyword>
<dbReference type="RefSeq" id="WP_381535244.1">
    <property type="nucleotide sequence ID" value="NZ_JBHUGI010000002.1"/>
</dbReference>
<evidence type="ECO:0000313" key="1">
    <source>
        <dbReference type="EMBL" id="MFD1926592.1"/>
    </source>
</evidence>
<comment type="caution">
    <text evidence="1">The sequence shown here is derived from an EMBL/GenBank/DDBJ whole genome shotgun (WGS) entry which is preliminary data.</text>
</comment>
<gene>
    <name evidence="1" type="ORF">ACFSFY_00705</name>
</gene>
<protein>
    <recommendedName>
        <fullName evidence="3">Stage III sporulation protein AG</fullName>
    </recommendedName>
</protein>
<proteinExistence type="predicted"/>
<accession>A0ABW4SCS0</accession>